<organism evidence="1">
    <name type="scientific">bioreactor metagenome</name>
    <dbReference type="NCBI Taxonomy" id="1076179"/>
    <lineage>
        <taxon>unclassified sequences</taxon>
        <taxon>metagenomes</taxon>
        <taxon>ecological metagenomes</taxon>
    </lineage>
</organism>
<gene>
    <name evidence="1" type="ORF">SDC9_118272</name>
</gene>
<proteinExistence type="predicted"/>
<dbReference type="AlphaFoldDB" id="A0A645C1T2"/>
<sequence>MPVDSVKLRFCQSLDDLSLKWGEILEPDSEEPVSINFRYRFKKMNINVDNKSEITNPYVTGENYNGFIGQLNRVSLSNEKEKHKIFIDYKPKKAVLFLIVNKNSHFYIITISCNKKFDEKIIEILNLK</sequence>
<reference evidence="1" key="1">
    <citation type="submission" date="2019-08" db="EMBL/GenBank/DDBJ databases">
        <authorList>
            <person name="Kucharzyk K."/>
            <person name="Murdoch R.W."/>
            <person name="Higgins S."/>
            <person name="Loffler F."/>
        </authorList>
    </citation>
    <scope>NUCLEOTIDE SEQUENCE</scope>
</reference>
<protein>
    <submittedName>
        <fullName evidence="1">Uncharacterized protein</fullName>
    </submittedName>
</protein>
<name>A0A645C1T2_9ZZZZ</name>
<dbReference type="EMBL" id="VSSQ01024023">
    <property type="protein sequence ID" value="MPM71308.1"/>
    <property type="molecule type" value="Genomic_DNA"/>
</dbReference>
<accession>A0A645C1T2</accession>
<evidence type="ECO:0000313" key="1">
    <source>
        <dbReference type="EMBL" id="MPM71308.1"/>
    </source>
</evidence>
<comment type="caution">
    <text evidence="1">The sequence shown here is derived from an EMBL/GenBank/DDBJ whole genome shotgun (WGS) entry which is preliminary data.</text>
</comment>